<dbReference type="PANTHER" id="PTHR10209">
    <property type="entry name" value="OXIDOREDUCTASE, 2OG-FE II OXYGENASE FAMILY PROTEIN"/>
    <property type="match status" value="1"/>
</dbReference>
<dbReference type="FunFam" id="2.60.120.330:FF:000026">
    <property type="entry name" value="DIBOA-glucoside dioxygenase BX6"/>
    <property type="match status" value="1"/>
</dbReference>
<evidence type="ECO:0000313" key="9">
    <source>
        <dbReference type="Proteomes" id="UP001179952"/>
    </source>
</evidence>
<organism evidence="8 9">
    <name type="scientific">Acorus gramineus</name>
    <name type="common">Dwarf sweet flag</name>
    <dbReference type="NCBI Taxonomy" id="55184"/>
    <lineage>
        <taxon>Eukaryota</taxon>
        <taxon>Viridiplantae</taxon>
        <taxon>Streptophyta</taxon>
        <taxon>Embryophyta</taxon>
        <taxon>Tracheophyta</taxon>
        <taxon>Spermatophyta</taxon>
        <taxon>Magnoliopsida</taxon>
        <taxon>Liliopsida</taxon>
        <taxon>Acoraceae</taxon>
        <taxon>Acorus</taxon>
    </lineage>
</organism>
<comment type="similarity">
    <text evidence="1 5">Belongs to the iron/ascorbate-dependent oxidoreductase family.</text>
</comment>
<dbReference type="Pfam" id="PF03171">
    <property type="entry name" value="2OG-FeII_Oxy"/>
    <property type="match status" value="1"/>
</dbReference>
<dbReference type="PANTHER" id="PTHR10209:SF751">
    <property type="entry name" value="OS06G0255100 PROTEIN"/>
    <property type="match status" value="1"/>
</dbReference>
<dbReference type="GO" id="GO:0051213">
    <property type="term" value="F:dioxygenase activity"/>
    <property type="evidence" value="ECO:0007669"/>
    <property type="project" value="UniProtKB-ARBA"/>
</dbReference>
<dbReference type="SUPFAM" id="SSF51197">
    <property type="entry name" value="Clavaminate synthase-like"/>
    <property type="match status" value="1"/>
</dbReference>
<sequence>MEAVELSDHLIDDEGGGGEEAAVDGLTADRAGGAGAEIVEGGGNDETLQGELREAGPLKEQIERCLVVGGVDGASEVKKFDDSKIGVKGLIDAGATTIPRFFHHPSHNLPSKTHHPHQLSIPTIDLSLPHPTLVHLIRDASRTWGFFNVTNHGIPQSVLDRSLSAVRSFNELPTETKSKYYSRDTTSDVIFNTNYDLHESEAATWRDTMQVKVGPVPLDPGRLPEVCREGLLTWGAHVAGLGERLMGLLSEGLGVGAERLKEMTCHEGRNLVGHYYPYCPEPDLTMGLAGHTDGGVLTVLLQDHIGGLQVKAPTTDGGDGDGEEVWVDVRPVPGSLVINLGDLMRIISNDEYKGAEHRVLANPYREPRISIAAFFTPGRKGESDLYGPLPELIAPDKPALYREFTMTEFVKAFYSKGLESNILVRHFGIRGGGSRNDL</sequence>
<protein>
    <recommendedName>
        <fullName evidence="7">Fe2OG dioxygenase domain-containing protein</fullName>
    </recommendedName>
</protein>
<keyword evidence="3 5" id="KW-0560">Oxidoreductase</keyword>
<comment type="caution">
    <text evidence="8">The sequence shown here is derived from an EMBL/GenBank/DDBJ whole genome shotgun (WGS) entry which is preliminary data.</text>
</comment>
<dbReference type="InterPro" id="IPR026992">
    <property type="entry name" value="DIOX_N"/>
</dbReference>
<feature type="region of interest" description="Disordered" evidence="6">
    <location>
        <begin position="1"/>
        <end position="22"/>
    </location>
</feature>
<dbReference type="EMBL" id="JAUJYN010000009">
    <property type="protein sequence ID" value="KAK1262976.1"/>
    <property type="molecule type" value="Genomic_DNA"/>
</dbReference>
<evidence type="ECO:0000256" key="5">
    <source>
        <dbReference type="RuleBase" id="RU003682"/>
    </source>
</evidence>
<name>A0AAV9AFV4_ACOGR</name>
<reference evidence="8" key="2">
    <citation type="submission" date="2023-06" db="EMBL/GenBank/DDBJ databases">
        <authorList>
            <person name="Ma L."/>
            <person name="Liu K.-W."/>
            <person name="Li Z."/>
            <person name="Hsiao Y.-Y."/>
            <person name="Qi Y."/>
            <person name="Fu T."/>
            <person name="Tang G."/>
            <person name="Zhang D."/>
            <person name="Sun W.-H."/>
            <person name="Liu D.-K."/>
            <person name="Li Y."/>
            <person name="Chen G.-Z."/>
            <person name="Liu X.-D."/>
            <person name="Liao X.-Y."/>
            <person name="Jiang Y.-T."/>
            <person name="Yu X."/>
            <person name="Hao Y."/>
            <person name="Huang J."/>
            <person name="Zhao X.-W."/>
            <person name="Ke S."/>
            <person name="Chen Y.-Y."/>
            <person name="Wu W.-L."/>
            <person name="Hsu J.-L."/>
            <person name="Lin Y.-F."/>
            <person name="Huang M.-D."/>
            <person name="Li C.-Y."/>
            <person name="Huang L."/>
            <person name="Wang Z.-W."/>
            <person name="Zhao X."/>
            <person name="Zhong W.-Y."/>
            <person name="Peng D.-H."/>
            <person name="Ahmad S."/>
            <person name="Lan S."/>
            <person name="Zhang J.-S."/>
            <person name="Tsai W.-C."/>
            <person name="Van De Peer Y."/>
            <person name="Liu Z.-J."/>
        </authorList>
    </citation>
    <scope>NUCLEOTIDE SEQUENCE</scope>
    <source>
        <strain evidence="8">SCP</strain>
        <tissue evidence="8">Leaves</tissue>
    </source>
</reference>
<evidence type="ECO:0000256" key="6">
    <source>
        <dbReference type="SAM" id="MobiDB-lite"/>
    </source>
</evidence>
<evidence type="ECO:0000259" key="7">
    <source>
        <dbReference type="PROSITE" id="PS51471"/>
    </source>
</evidence>
<reference evidence="8" key="1">
    <citation type="journal article" date="2023" name="Nat. Commun.">
        <title>Diploid and tetraploid genomes of Acorus and the evolution of monocots.</title>
        <authorList>
            <person name="Ma L."/>
            <person name="Liu K.W."/>
            <person name="Li Z."/>
            <person name="Hsiao Y.Y."/>
            <person name="Qi Y."/>
            <person name="Fu T."/>
            <person name="Tang G.D."/>
            <person name="Zhang D."/>
            <person name="Sun W.H."/>
            <person name="Liu D.K."/>
            <person name="Li Y."/>
            <person name="Chen G.Z."/>
            <person name="Liu X.D."/>
            <person name="Liao X.Y."/>
            <person name="Jiang Y.T."/>
            <person name="Yu X."/>
            <person name="Hao Y."/>
            <person name="Huang J."/>
            <person name="Zhao X.W."/>
            <person name="Ke S."/>
            <person name="Chen Y.Y."/>
            <person name="Wu W.L."/>
            <person name="Hsu J.L."/>
            <person name="Lin Y.F."/>
            <person name="Huang M.D."/>
            <person name="Li C.Y."/>
            <person name="Huang L."/>
            <person name="Wang Z.W."/>
            <person name="Zhao X."/>
            <person name="Zhong W.Y."/>
            <person name="Peng D.H."/>
            <person name="Ahmad S."/>
            <person name="Lan S."/>
            <person name="Zhang J.S."/>
            <person name="Tsai W.C."/>
            <person name="Van de Peer Y."/>
            <person name="Liu Z.J."/>
        </authorList>
    </citation>
    <scope>NUCLEOTIDE SEQUENCE</scope>
    <source>
        <strain evidence="8">SCP</strain>
    </source>
</reference>
<evidence type="ECO:0000313" key="8">
    <source>
        <dbReference type="EMBL" id="KAK1262976.1"/>
    </source>
</evidence>
<dbReference type="InterPro" id="IPR005123">
    <property type="entry name" value="Oxoglu/Fe-dep_dioxygenase_dom"/>
</dbReference>
<evidence type="ECO:0000256" key="4">
    <source>
        <dbReference type="ARBA" id="ARBA00023004"/>
    </source>
</evidence>
<evidence type="ECO:0000256" key="1">
    <source>
        <dbReference type="ARBA" id="ARBA00008056"/>
    </source>
</evidence>
<evidence type="ECO:0000256" key="2">
    <source>
        <dbReference type="ARBA" id="ARBA00022723"/>
    </source>
</evidence>
<dbReference type="AlphaFoldDB" id="A0AAV9AFV4"/>
<dbReference type="PROSITE" id="PS51471">
    <property type="entry name" value="FE2OG_OXY"/>
    <property type="match status" value="1"/>
</dbReference>
<feature type="compositionally biased region" description="Basic and acidic residues" evidence="6">
    <location>
        <begin position="1"/>
        <end position="12"/>
    </location>
</feature>
<dbReference type="Gene3D" id="2.60.120.330">
    <property type="entry name" value="B-lactam Antibiotic, Isopenicillin N Synthase, Chain"/>
    <property type="match status" value="1"/>
</dbReference>
<dbReference type="GO" id="GO:0046872">
    <property type="term" value="F:metal ion binding"/>
    <property type="evidence" value="ECO:0007669"/>
    <property type="project" value="UniProtKB-KW"/>
</dbReference>
<evidence type="ECO:0000256" key="3">
    <source>
        <dbReference type="ARBA" id="ARBA00023002"/>
    </source>
</evidence>
<keyword evidence="4 5" id="KW-0408">Iron</keyword>
<dbReference type="Proteomes" id="UP001179952">
    <property type="component" value="Unassembled WGS sequence"/>
</dbReference>
<proteinExistence type="inferred from homology"/>
<dbReference type="InterPro" id="IPR027443">
    <property type="entry name" value="IPNS-like_sf"/>
</dbReference>
<feature type="domain" description="Fe2OG dioxygenase" evidence="7">
    <location>
        <begin position="265"/>
        <end position="377"/>
    </location>
</feature>
<accession>A0AAV9AFV4</accession>
<dbReference type="InterPro" id="IPR044861">
    <property type="entry name" value="IPNS-like_FE2OG_OXY"/>
</dbReference>
<keyword evidence="9" id="KW-1185">Reference proteome</keyword>
<dbReference type="Pfam" id="PF14226">
    <property type="entry name" value="DIOX_N"/>
    <property type="match status" value="1"/>
</dbReference>
<gene>
    <name evidence="8" type="ORF">QJS04_geneDACA012017</name>
</gene>
<keyword evidence="2 5" id="KW-0479">Metal-binding</keyword>